<dbReference type="Proteomes" id="UP000188836">
    <property type="component" value="Unassembled WGS sequence"/>
</dbReference>
<keyword evidence="2" id="KW-0520">NAD</keyword>
<dbReference type="Pfam" id="PF02826">
    <property type="entry name" value="2-Hacid_dh_C"/>
    <property type="match status" value="1"/>
</dbReference>
<dbReference type="SUPFAM" id="SSF51735">
    <property type="entry name" value="NAD(P)-binding Rossmann-fold domains"/>
    <property type="match status" value="1"/>
</dbReference>
<dbReference type="PANTHER" id="PTHR43333:SF1">
    <property type="entry name" value="D-ISOMER SPECIFIC 2-HYDROXYACID DEHYDROGENASE NAD-BINDING DOMAIN-CONTAINING PROTEIN"/>
    <property type="match status" value="1"/>
</dbReference>
<protein>
    <submittedName>
        <fullName evidence="4">Hydroxyacid dehydrogenase</fullName>
    </submittedName>
</protein>
<evidence type="ECO:0000256" key="1">
    <source>
        <dbReference type="ARBA" id="ARBA00023002"/>
    </source>
</evidence>
<dbReference type="RefSeq" id="WP_077116339.1">
    <property type="nucleotide sequence ID" value="NZ_LOKT01000005.1"/>
</dbReference>
<dbReference type="STRING" id="1538463.B0T36_09745"/>
<dbReference type="EMBL" id="MUMY01000007">
    <property type="protein sequence ID" value="ONM48859.1"/>
    <property type="molecule type" value="Genomic_DNA"/>
</dbReference>
<gene>
    <name evidence="4" type="ORF">B0T46_10295</name>
</gene>
<keyword evidence="1" id="KW-0560">Oxidoreductase</keyword>
<reference evidence="4 5" key="1">
    <citation type="journal article" date="2016" name="Antonie Van Leeuwenhoek">
        <title>Nocardia donostiensis sp. nov., isolated from human respiratory specimens.</title>
        <authorList>
            <person name="Ercibengoa M."/>
            <person name="Bell M."/>
            <person name="Marimon J.M."/>
            <person name="Humrighouse B."/>
            <person name="Klenk H.P."/>
            <person name="Potter G."/>
            <person name="Perez-Trallero E."/>
        </authorList>
    </citation>
    <scope>NUCLEOTIDE SEQUENCE [LARGE SCALE GENOMIC DNA]</scope>
    <source>
        <strain evidence="4 5">X1655</strain>
    </source>
</reference>
<keyword evidence="5" id="KW-1185">Reference proteome</keyword>
<organism evidence="4 5">
    <name type="scientific">Nocardia donostiensis</name>
    <dbReference type="NCBI Taxonomy" id="1538463"/>
    <lineage>
        <taxon>Bacteria</taxon>
        <taxon>Bacillati</taxon>
        <taxon>Actinomycetota</taxon>
        <taxon>Actinomycetes</taxon>
        <taxon>Mycobacteriales</taxon>
        <taxon>Nocardiaceae</taxon>
        <taxon>Nocardia</taxon>
    </lineage>
</organism>
<dbReference type="GO" id="GO:0016616">
    <property type="term" value="F:oxidoreductase activity, acting on the CH-OH group of donors, NAD or NADP as acceptor"/>
    <property type="evidence" value="ECO:0007669"/>
    <property type="project" value="UniProtKB-ARBA"/>
</dbReference>
<evidence type="ECO:0000313" key="5">
    <source>
        <dbReference type="Proteomes" id="UP000188836"/>
    </source>
</evidence>
<dbReference type="PROSITE" id="PS00671">
    <property type="entry name" value="D_2_HYDROXYACID_DH_3"/>
    <property type="match status" value="1"/>
</dbReference>
<proteinExistence type="predicted"/>
<evidence type="ECO:0000256" key="2">
    <source>
        <dbReference type="ARBA" id="ARBA00023027"/>
    </source>
</evidence>
<dbReference type="AlphaFoldDB" id="A0A1W0AZ67"/>
<dbReference type="GO" id="GO:0051287">
    <property type="term" value="F:NAD binding"/>
    <property type="evidence" value="ECO:0007669"/>
    <property type="project" value="InterPro"/>
</dbReference>
<feature type="domain" description="D-isomer specific 2-hydroxyacid dehydrogenase NAD-binding" evidence="3">
    <location>
        <begin position="99"/>
        <end position="268"/>
    </location>
</feature>
<evidence type="ECO:0000259" key="3">
    <source>
        <dbReference type="Pfam" id="PF02826"/>
    </source>
</evidence>
<dbReference type="InterPro" id="IPR006140">
    <property type="entry name" value="D-isomer_DH_NAD-bd"/>
</dbReference>
<dbReference type="CDD" id="cd12159">
    <property type="entry name" value="2-Hacid_dh_2"/>
    <property type="match status" value="1"/>
</dbReference>
<evidence type="ECO:0000313" key="4">
    <source>
        <dbReference type="EMBL" id="ONM48859.1"/>
    </source>
</evidence>
<name>A0A1W0AZ67_9NOCA</name>
<comment type="caution">
    <text evidence="4">The sequence shown here is derived from an EMBL/GenBank/DDBJ whole genome shotgun (WGS) entry which is preliminary data.</text>
</comment>
<dbReference type="PANTHER" id="PTHR43333">
    <property type="entry name" value="2-HACID_DH_C DOMAIN-CONTAINING PROTEIN"/>
    <property type="match status" value="1"/>
</dbReference>
<dbReference type="InterPro" id="IPR029753">
    <property type="entry name" value="D-isomer_DH_CS"/>
</dbReference>
<accession>A0A1W0AZ67</accession>
<dbReference type="Gene3D" id="3.40.50.720">
    <property type="entry name" value="NAD(P)-binding Rossmann-like Domain"/>
    <property type="match status" value="2"/>
</dbReference>
<sequence>MASPRIHLGPEQDPNLARAIEQGGGVSAPLEAAEAVVWTGRPGTFPADLPDTVRWVQLPFAGIEPWISAGVIDERRVWTSAAGAYAAPVAEHGVMLLLAGVRALTGPVRANSWRQGEFGARVQTLQAATVAIVGCGAIGRAMIPMLTGLGAQVLAVTRSGVAVDGAAQTVAADRTPEIWQAADHFVLAAPATPETKYLVDAGVLARMKPSAWIVNLARGTLIDTDALVRALVDGSIGGAALDVTDPEPLPDGHPLWTLPNAIITPHIANPPDGLPALLARHVAANVARFAAGQPLHAVIDLERGY</sequence>
<dbReference type="InterPro" id="IPR036291">
    <property type="entry name" value="NAD(P)-bd_dom_sf"/>
</dbReference>